<feature type="repeat" description="Xin" evidence="5">
    <location>
        <begin position="454"/>
        <end position="469"/>
    </location>
</feature>
<feature type="repeat" description="Xin" evidence="5">
    <location>
        <begin position="307"/>
        <end position="322"/>
    </location>
</feature>
<accession>A0A8C2CJU6</accession>
<feature type="repeat" description="Xin" evidence="5">
    <location>
        <begin position="752"/>
        <end position="767"/>
    </location>
</feature>
<dbReference type="Pfam" id="PF08043">
    <property type="entry name" value="Xin"/>
    <property type="match status" value="6"/>
</dbReference>
<proteinExistence type="inferred from homology"/>
<dbReference type="AlphaFoldDB" id="A0A8C2CJU6"/>
<dbReference type="Proteomes" id="UP000694701">
    <property type="component" value="Unplaced"/>
</dbReference>
<comment type="domain">
    <text evidence="5">Xin repeats bind F-actin.</text>
</comment>
<keyword evidence="4 5" id="KW-0009">Actin-binding</keyword>
<dbReference type="InterPro" id="IPR012510">
    <property type="entry name" value="Actin-binding_Xin_repeat"/>
</dbReference>
<name>A0A8C2CJU6_CYPCA</name>
<dbReference type="GO" id="GO:0007015">
    <property type="term" value="P:actin filament organization"/>
    <property type="evidence" value="ECO:0007669"/>
    <property type="project" value="TreeGrafter"/>
</dbReference>
<evidence type="ECO:0000256" key="4">
    <source>
        <dbReference type="ARBA" id="ARBA00023203"/>
    </source>
</evidence>
<feature type="repeat" description="Xin" evidence="5">
    <location>
        <begin position="563"/>
        <end position="578"/>
    </location>
</feature>
<dbReference type="Ensembl" id="ENSCCRT00020012383.1">
    <property type="protein sequence ID" value="ENSCCRP00020011172.1"/>
    <property type="gene ID" value="ENSCCRG00020005671.1"/>
</dbReference>
<feature type="region of interest" description="Disordered" evidence="6">
    <location>
        <begin position="1"/>
        <end position="29"/>
    </location>
</feature>
<evidence type="ECO:0000313" key="8">
    <source>
        <dbReference type="Proteomes" id="UP000694701"/>
    </source>
</evidence>
<dbReference type="GO" id="GO:0001725">
    <property type="term" value="C:stress fiber"/>
    <property type="evidence" value="ECO:0007669"/>
    <property type="project" value="TreeGrafter"/>
</dbReference>
<feature type="repeat" description="Xin" evidence="5">
    <location>
        <begin position="716"/>
        <end position="731"/>
    </location>
</feature>
<feature type="repeat" description="Xin" evidence="5">
    <location>
        <begin position="416"/>
        <end position="431"/>
    </location>
</feature>
<comment type="subcellular location">
    <subcellularLocation>
        <location evidence="1">Cell junction</location>
    </subcellularLocation>
</comment>
<dbReference type="PANTHER" id="PTHR22591:SF3">
    <property type="entry name" value="XIN ACTIN-BINDING REPEAT-CONTAINING 2B"/>
    <property type="match status" value="1"/>
</dbReference>
<dbReference type="PROSITE" id="PS51389">
    <property type="entry name" value="XIN"/>
    <property type="match status" value="11"/>
</dbReference>
<evidence type="ECO:0000256" key="3">
    <source>
        <dbReference type="ARBA" id="ARBA00022949"/>
    </source>
</evidence>
<evidence type="ECO:0000256" key="5">
    <source>
        <dbReference type="PROSITE-ProRule" id="PRU00721"/>
    </source>
</evidence>
<evidence type="ECO:0000256" key="1">
    <source>
        <dbReference type="ARBA" id="ARBA00004282"/>
    </source>
</evidence>
<feature type="repeat" description="Xin" evidence="5">
    <location>
        <begin position="378"/>
        <end position="393"/>
    </location>
</feature>
<feature type="repeat" description="Xin" evidence="5">
    <location>
        <begin position="610"/>
        <end position="625"/>
    </location>
</feature>
<evidence type="ECO:0000256" key="2">
    <source>
        <dbReference type="ARBA" id="ARBA00022737"/>
    </source>
</evidence>
<evidence type="ECO:0000313" key="7">
    <source>
        <dbReference type="Ensembl" id="ENSCCRP00020011172.1"/>
    </source>
</evidence>
<dbReference type="GO" id="GO:0005925">
    <property type="term" value="C:focal adhesion"/>
    <property type="evidence" value="ECO:0007669"/>
    <property type="project" value="TreeGrafter"/>
</dbReference>
<feature type="repeat" description="Xin" evidence="5">
    <location>
        <begin position="489"/>
        <end position="504"/>
    </location>
</feature>
<keyword evidence="3" id="KW-0965">Cell junction</keyword>
<dbReference type="PANTHER" id="PTHR22591">
    <property type="entry name" value="XIN"/>
    <property type="match status" value="1"/>
</dbReference>
<protein>
    <submittedName>
        <fullName evidence="7">Xin actin binding repeat containing 2b</fullName>
    </submittedName>
</protein>
<evidence type="ECO:0000256" key="6">
    <source>
        <dbReference type="SAM" id="MobiDB-lite"/>
    </source>
</evidence>
<organism evidence="7 8">
    <name type="scientific">Cyprinus carpio</name>
    <name type="common">Common carp</name>
    <dbReference type="NCBI Taxonomy" id="7962"/>
    <lineage>
        <taxon>Eukaryota</taxon>
        <taxon>Metazoa</taxon>
        <taxon>Chordata</taxon>
        <taxon>Craniata</taxon>
        <taxon>Vertebrata</taxon>
        <taxon>Euteleostomi</taxon>
        <taxon>Actinopterygii</taxon>
        <taxon>Neopterygii</taxon>
        <taxon>Teleostei</taxon>
        <taxon>Ostariophysi</taxon>
        <taxon>Cypriniformes</taxon>
        <taxon>Cyprinidae</taxon>
        <taxon>Cyprininae</taxon>
        <taxon>Cyprinus</taxon>
    </lineage>
</organism>
<comment type="similarity">
    <text evidence="5">Belongs to the Xin family.</text>
</comment>
<feature type="repeat" description="Xin" evidence="5">
    <location>
        <begin position="126"/>
        <end position="141"/>
    </location>
</feature>
<reference evidence="7" key="1">
    <citation type="submission" date="2025-08" db="UniProtKB">
        <authorList>
            <consortium name="Ensembl"/>
        </authorList>
    </citation>
    <scope>IDENTIFICATION</scope>
</reference>
<dbReference type="InterPro" id="IPR030072">
    <property type="entry name" value="XIRP1/XIRP2"/>
</dbReference>
<feature type="repeat" description="Xin" evidence="5">
    <location>
        <begin position="269"/>
        <end position="284"/>
    </location>
</feature>
<keyword evidence="2" id="KW-0677">Repeat</keyword>
<dbReference type="GO" id="GO:0051015">
    <property type="term" value="F:actin filament binding"/>
    <property type="evidence" value="ECO:0007669"/>
    <property type="project" value="TreeGrafter"/>
</dbReference>
<feature type="compositionally biased region" description="Pro residues" evidence="6">
    <location>
        <begin position="1"/>
        <end position="10"/>
    </location>
</feature>
<sequence length="1144" mass="131653">MFPRVPPPSEPSDIAENFPEPPAHPVKHSVNRQQYYRQRELLELKRLCKHIHPDVRKDLERDFYNDEDIEEKQLLNLKSVLEEIKSEVKKVIWLFEMQCLCVLREHSGEMVLITSVPREETETEKGDVKTSRWLFETQPLDDIDMDLSQVRLISSISMEDNQLGDAKRGRWLFETKRLDSLNAQWERMQKQQKKELLGTVVCKHCMVFETQPMDMLKNDANSRPVATEEIIGGNVRSVKHLFENAPTDELKELPEVGKLNKAVFEEGRSDVRHQKWVFENKPLENIKDEDDEVNRLKKNIASDEERGQVRNQRWLFENQCLEDSQEEKREFIQVEGVTTGSVRSNKNLFESMPLYALQDSSGHYHEVRNVRREEIVKGDVRSCQWMFETRPIDQFDESITKFQIIKGITQQEIESGDVKTAKWLFETQPLDAIKYFSNIEDEECVRETAEIVKGDVKTCKWLFETKPIDMLYEREELKSTKDSGEVQKGDVKTCTWLFETQTLDAIQNNSETVLQTRTVKQEDIYGKDVCMARFLFETENLENISGGQREDFKSVTEIDIQSGDVSRMKYIFETQSSDVMSSTSEDFMRQLRSTPGELKGARMVQDVQGGNVDKGRFIFETYTLDEIQDTQPLYAIQDKEGHYHEVTTQKKKYKEQHFESDALSQKLVCTLSMSEIHKGVVRTAKWMFETHTIDQIHAEKSEDEMKTVVIGEQLKGDVKQSVWLFEKNPLDHINESDEYEYEKVICEEIPKADVKTTTWLFETTPFTGFNESSSEKTEIIGKSVKATLNELFTQRMVDNKSVIIASDEIGDVRMAKYNLMNKDAPQIQREEIIKGDLQNTMMNPLNRQEKTESGIVINAEERGDISGTVQQLLQEHSSTSVEKEEIIRGDIQEAINNLLKEESTGKRGILIQEDEQGDVRMMIYSLLNSHEESSTQKENKVGGNVKGCLERLCNPDTDEIVRIKVDEAERGKVSFYSTYIESGALDYLKKSQVEPDVVDPDKTEKEEIIGGDIKGTKLSLTRNQAQIGRLVDREDIVPGDVHNTVKVFMTEPPVSLKHLQGEEIVRGDLQAAMNSLTQSVNQMVVLEKEEVIQADLPTTLRSLDEAQNQPREVEKPEIIPGNIKGALKLLKDSSSTKLEIVIED</sequence>